<dbReference type="EMBL" id="JBHUJC010000003">
    <property type="protein sequence ID" value="MFD2275121.1"/>
    <property type="molecule type" value="Genomic_DNA"/>
</dbReference>
<protein>
    <recommendedName>
        <fullName evidence="4">Helix-turn-helix domain-containing protein</fullName>
    </recommendedName>
</protein>
<proteinExistence type="predicted"/>
<feature type="compositionally biased region" description="Polar residues" evidence="1">
    <location>
        <begin position="11"/>
        <end position="22"/>
    </location>
</feature>
<organism evidence="2 3">
    <name type="scientific">Rubritalea spongiae</name>
    <dbReference type="NCBI Taxonomy" id="430797"/>
    <lineage>
        <taxon>Bacteria</taxon>
        <taxon>Pseudomonadati</taxon>
        <taxon>Verrucomicrobiota</taxon>
        <taxon>Verrucomicrobiia</taxon>
        <taxon>Verrucomicrobiales</taxon>
        <taxon>Rubritaleaceae</taxon>
        <taxon>Rubritalea</taxon>
    </lineage>
</organism>
<evidence type="ECO:0000313" key="3">
    <source>
        <dbReference type="Proteomes" id="UP001597297"/>
    </source>
</evidence>
<gene>
    <name evidence="2" type="ORF">ACFSQZ_01445</name>
</gene>
<dbReference type="RefSeq" id="WP_377136713.1">
    <property type="nucleotide sequence ID" value="NZ_JBHUJC010000003.1"/>
</dbReference>
<keyword evidence="3" id="KW-1185">Reference proteome</keyword>
<feature type="region of interest" description="Disordered" evidence="1">
    <location>
        <begin position="1"/>
        <end position="22"/>
    </location>
</feature>
<evidence type="ECO:0008006" key="4">
    <source>
        <dbReference type="Google" id="ProtNLM"/>
    </source>
</evidence>
<sequence length="140" mass="15515">MNEHQSRTDMDQSTPSQTESNAQVLITLKAILQQLTSKDTPTKEAVTPTHVSVSTAPPCEALEDIETPEEASSPKLQDLPEWISVDLGCEATSIGKTRMYDLLNNGDVHSILIRNKGCIRGMRRIHTPSLIEFMENQPSK</sequence>
<accession>A0ABW5DXT2</accession>
<feature type="compositionally biased region" description="Basic and acidic residues" evidence="1">
    <location>
        <begin position="1"/>
        <end position="10"/>
    </location>
</feature>
<name>A0ABW5DXT2_9BACT</name>
<evidence type="ECO:0000256" key="1">
    <source>
        <dbReference type="SAM" id="MobiDB-lite"/>
    </source>
</evidence>
<reference evidence="3" key="1">
    <citation type="journal article" date="2019" name="Int. J. Syst. Evol. Microbiol.">
        <title>The Global Catalogue of Microorganisms (GCM) 10K type strain sequencing project: providing services to taxonomists for standard genome sequencing and annotation.</title>
        <authorList>
            <consortium name="The Broad Institute Genomics Platform"/>
            <consortium name="The Broad Institute Genome Sequencing Center for Infectious Disease"/>
            <person name="Wu L."/>
            <person name="Ma J."/>
        </authorList>
    </citation>
    <scope>NUCLEOTIDE SEQUENCE [LARGE SCALE GENOMIC DNA]</scope>
    <source>
        <strain evidence="3">JCM 16545</strain>
    </source>
</reference>
<comment type="caution">
    <text evidence="2">The sequence shown here is derived from an EMBL/GenBank/DDBJ whole genome shotgun (WGS) entry which is preliminary data.</text>
</comment>
<dbReference type="Proteomes" id="UP001597297">
    <property type="component" value="Unassembled WGS sequence"/>
</dbReference>
<evidence type="ECO:0000313" key="2">
    <source>
        <dbReference type="EMBL" id="MFD2275121.1"/>
    </source>
</evidence>